<dbReference type="HOGENOM" id="CLU_2702401_0_0_5"/>
<keyword evidence="3" id="KW-1185">Reference proteome</keyword>
<dbReference type="EMBL" id="HE663493">
    <property type="protein sequence ID" value="CCG06746.1"/>
    <property type="molecule type" value="Genomic_DNA"/>
</dbReference>
<organism evidence="2 3">
    <name type="scientific">Pararhodospirillum photometricum DSM 122</name>
    <dbReference type="NCBI Taxonomy" id="1150469"/>
    <lineage>
        <taxon>Bacteria</taxon>
        <taxon>Pseudomonadati</taxon>
        <taxon>Pseudomonadota</taxon>
        <taxon>Alphaproteobacteria</taxon>
        <taxon>Rhodospirillales</taxon>
        <taxon>Rhodospirillaceae</taxon>
        <taxon>Pararhodospirillum</taxon>
    </lineage>
</organism>
<dbReference type="AlphaFoldDB" id="H6SII0"/>
<sequence>MQTRRLDGAHKLAKLEHHGLLRLGHDEQGVVEPQKDDAGEDGQGDQERLFHRLPPGAGALVAPCCAWSWGSGK</sequence>
<evidence type="ECO:0000313" key="3">
    <source>
        <dbReference type="Proteomes" id="UP000033220"/>
    </source>
</evidence>
<feature type="compositionally biased region" description="Basic and acidic residues" evidence="1">
    <location>
        <begin position="24"/>
        <end position="37"/>
    </location>
</feature>
<name>H6SII0_PARPM</name>
<evidence type="ECO:0000313" key="2">
    <source>
        <dbReference type="EMBL" id="CCG06746.1"/>
    </source>
</evidence>
<dbReference type="KEGG" id="rpm:RSPPHO_00120"/>
<evidence type="ECO:0000256" key="1">
    <source>
        <dbReference type="SAM" id="MobiDB-lite"/>
    </source>
</evidence>
<feature type="region of interest" description="Disordered" evidence="1">
    <location>
        <begin position="24"/>
        <end position="46"/>
    </location>
</feature>
<proteinExistence type="predicted"/>
<accession>H6SII0</accession>
<dbReference type="Proteomes" id="UP000033220">
    <property type="component" value="Chromosome DSM 122"/>
</dbReference>
<gene>
    <name evidence="2" type="ORF">RSPPHO_00120</name>
</gene>
<reference evidence="2 3" key="1">
    <citation type="submission" date="2012-02" db="EMBL/GenBank/DDBJ databases">
        <title>Shotgun genome sequence of Phaeospirillum photometricum DSM 122.</title>
        <authorList>
            <person name="Duquesne K."/>
            <person name="Sturgis J."/>
        </authorList>
    </citation>
    <scope>NUCLEOTIDE SEQUENCE [LARGE SCALE GENOMIC DNA]</scope>
    <source>
        <strain evidence="3">DSM122</strain>
    </source>
</reference>
<protein>
    <submittedName>
        <fullName evidence="2">Uncharacterized protein</fullName>
    </submittedName>
</protein>